<dbReference type="PROSITE" id="PS51257">
    <property type="entry name" value="PROKAR_LIPOPROTEIN"/>
    <property type="match status" value="1"/>
</dbReference>
<keyword evidence="3" id="KW-1185">Reference proteome</keyword>
<feature type="chain" id="PRO_5045363564" description="Lipoprotein" evidence="1">
    <location>
        <begin position="22"/>
        <end position="123"/>
    </location>
</feature>
<proteinExistence type="predicted"/>
<sequence>MGMRATAVVCLLLLVTGCASAGGDPAARTAARFLSAAAQGRGQQACDLLTPRAAESVDDCATEILSMGLRAGAVGDTQVYGDEAQVRVGGDTVFLHRFPGGWRVRAAGCRPRSGQPYECEVEA</sequence>
<accession>A0ABQ4G348</accession>
<evidence type="ECO:0000256" key="1">
    <source>
        <dbReference type="SAM" id="SignalP"/>
    </source>
</evidence>
<name>A0ABQ4G348_9ACTN</name>
<comment type="caution">
    <text evidence="2">The sequence shown here is derived from an EMBL/GenBank/DDBJ whole genome shotgun (WGS) entry which is preliminary data.</text>
</comment>
<evidence type="ECO:0000313" key="2">
    <source>
        <dbReference type="EMBL" id="GIH41494.1"/>
    </source>
</evidence>
<reference evidence="2 3" key="1">
    <citation type="submission" date="2021-01" db="EMBL/GenBank/DDBJ databases">
        <title>Whole genome shotgun sequence of Microbispora corallina NBRC 16416.</title>
        <authorList>
            <person name="Komaki H."/>
            <person name="Tamura T."/>
        </authorList>
    </citation>
    <scope>NUCLEOTIDE SEQUENCE [LARGE SCALE GENOMIC DNA]</scope>
    <source>
        <strain evidence="2 3">NBRC 16416</strain>
    </source>
</reference>
<dbReference type="RefSeq" id="WP_204058820.1">
    <property type="nucleotide sequence ID" value="NZ_BAAAGP010000038.1"/>
</dbReference>
<evidence type="ECO:0000313" key="3">
    <source>
        <dbReference type="Proteomes" id="UP000603904"/>
    </source>
</evidence>
<evidence type="ECO:0008006" key="4">
    <source>
        <dbReference type="Google" id="ProtNLM"/>
    </source>
</evidence>
<protein>
    <recommendedName>
        <fullName evidence="4">Lipoprotein</fullName>
    </recommendedName>
</protein>
<dbReference type="EMBL" id="BOOC01000022">
    <property type="protein sequence ID" value="GIH41494.1"/>
    <property type="molecule type" value="Genomic_DNA"/>
</dbReference>
<feature type="signal peptide" evidence="1">
    <location>
        <begin position="1"/>
        <end position="21"/>
    </location>
</feature>
<dbReference type="Proteomes" id="UP000603904">
    <property type="component" value="Unassembled WGS sequence"/>
</dbReference>
<gene>
    <name evidence="2" type="ORF">Mco01_44940</name>
</gene>
<keyword evidence="1" id="KW-0732">Signal</keyword>
<organism evidence="2 3">
    <name type="scientific">Microbispora corallina</name>
    <dbReference type="NCBI Taxonomy" id="83302"/>
    <lineage>
        <taxon>Bacteria</taxon>
        <taxon>Bacillati</taxon>
        <taxon>Actinomycetota</taxon>
        <taxon>Actinomycetes</taxon>
        <taxon>Streptosporangiales</taxon>
        <taxon>Streptosporangiaceae</taxon>
        <taxon>Microbispora</taxon>
    </lineage>
</organism>